<keyword evidence="2" id="KW-0378">Hydrolase</keyword>
<feature type="compositionally biased region" description="Polar residues" evidence="1">
    <location>
        <begin position="4557"/>
        <end position="4567"/>
    </location>
</feature>
<dbReference type="RefSeq" id="WP_207859353.1">
    <property type="nucleotide sequence ID" value="NZ_JAFREP010000011.1"/>
</dbReference>
<dbReference type="InterPro" id="IPR013783">
    <property type="entry name" value="Ig-like_fold"/>
</dbReference>
<dbReference type="InterPro" id="IPR013784">
    <property type="entry name" value="Carb-bd-like_fold"/>
</dbReference>
<gene>
    <name evidence="2" type="ORF">J3U88_13505</name>
</gene>
<dbReference type="GO" id="GO:0030246">
    <property type="term" value="F:carbohydrate binding"/>
    <property type="evidence" value="ECO:0007669"/>
    <property type="project" value="InterPro"/>
</dbReference>
<dbReference type="Gene3D" id="2.60.40.1120">
    <property type="entry name" value="Carboxypeptidase-like, regulatory domain"/>
    <property type="match status" value="2"/>
</dbReference>
<dbReference type="Proteomes" id="UP000664417">
    <property type="component" value="Unassembled WGS sequence"/>
</dbReference>
<dbReference type="PANTHER" id="PTHR31513">
    <property type="entry name" value="EPHRIN TYPE-B RECEPTOR"/>
    <property type="match status" value="1"/>
</dbReference>
<proteinExistence type="predicted"/>
<dbReference type="Pfam" id="PF13620">
    <property type="entry name" value="CarboxypepD_reg"/>
    <property type="match status" value="2"/>
</dbReference>
<dbReference type="Gene3D" id="2.60.40.10">
    <property type="entry name" value="Immunoglobulins"/>
    <property type="match status" value="1"/>
</dbReference>
<feature type="region of interest" description="Disordered" evidence="1">
    <location>
        <begin position="7357"/>
        <end position="7377"/>
    </location>
</feature>
<name>A0A8J7Q5I8_9BACT</name>
<keyword evidence="2" id="KW-0121">Carboxypeptidase</keyword>
<keyword evidence="3" id="KW-1185">Reference proteome</keyword>
<sequence>MPFLWILLTFCQAPGDSLTRTVFVQEKSGLRLEPERQAVLLDPEGPDIVFQLSNDGGFSPEMRFQAALTGPGLSAPHQVDVPAQEGRILLPRSLFAAEGVFRLVNVRLTRGDNLIAFSEPAAAEIQVAENFLVSEVQVTPLSQQDLIDRGYLFSDEDYYTVEFEMALMIGSKEENVSVPVAFPKKNSEAFQPVILQDPFKPYVRLLTFPFSGDDYNIPLGASPDPPASQSYMPGLILIPGNFNYLKSHFDVTCLVLNAAPEGFDVRVNRLQARLRLPDPTRYGNPLTVKESVIKPMLHPGEDGELETADDREFILPTEKAEASYVVIGNIPGMYDVEVEVTGNLQLPQETQEVSTLTRGQIFVRSPEFSVTFEHPDAVAENEVYNLIMNIDNRGEIPLEGFSVTLDPDTLVGCELFETHPVQSPGSIAVGGTGQVVYRLRSLLSGTVISSYFKVDGAVQGALNLRVGVGEIGQRISPYVVNFPEVFHAEFPVVLTNAIRQYAKAGLDVSQATPEEVPDGLLPVSAPAVREFNELAVFAARIGSMGFSDGEQLVRLFSLWTRGVREYEPLDRVRRAQIMAGTDNPETAFAQAFNETLGGQSPDELVRLLARENEETPHVFAVMLESSVPVDLYLNDVNQTLAANRTTPYSALLPLTPTKTLFWLHGVSETPRLQVRPRGGDRAAVSLAAVYPDGEGGMLLSESGNVAFSATLDIGFDPAERRMRLLPGGGLPQNREGVAVAPKAFEMLQIRHMDPQILPSADIYGRDFLITFTKPLDLNSLDPIEEHVFINGRPAVDAKLQRDGLNLIVSSRMPLGPYHPISYEIRDPRAKSGESLSTQSGTIEGSPWYIGCSITGRVVDRNRSDLSKAKIFHWKRDWTNPSLNLEETEPGEWRIFETISLDEEGRFFFPYSPFPAFAVKDEMDLRTLKIGVLLEDGRYEEREFHPAGAGQNLIAEFAFLQQGEVRGYVRDAEGAPISGAAVYAVNQNNQQSAVITETDENGFYRAVDLEVGQILVKSANAGIVGYASGYLTQTNSPLTVDVVIDNPSGDISGRITVNDNGTIRPRENAIVAFVQQNGLVGHIRLGGEDYPYSVITTTDADGRYTLEDVPAGNGYWWVWDLNYRYFERLMVVNPDDQLTENHEYDGTPPPTGSVGGLVRNRFGNPVEGARVTAGGQLTVTGADGRFLFQYVEQGTNITVRAEHDDYGSGTFSLVLDVPSRDDLIIELRERITISGRFVDADGNPKAFADIYNPPYPMIIVPIAQTDAQGYWTATLPEPGTYAITTVDWPHIAALENLSVGDTGAQDLLLQQWATADLRVRLVNESGQPVVAKVSVKSMRPEDFTLALGLPSLKLTHINQFTDANGEVIIRNLNIGNFEVWGESGLLGETDVFSGVLEEAADGAEPRTITLVFPDSLEPANLFGRVFDTDGVTPAPEGTVVQAQGPGIEARVATDAEGNYRFENLVQTDDPVRLNIIAGHPDSGLYDTAWMDLHQDLNFRYDMILRTKGTARISVVNGDGTPVDAAAVEVSYRDVYFVPPTEPGLFGEMGEEPVRETGQITATQRSLDFGDIPTGPFTVRVSSGNGLVGLRSYVIPVDGGTVPLTVKLEASSRIDGLFLTHQDNPIPDAEIQLLAFNRLLQQRLTSSEPGEEGRFSFPDLPMRTYRLNGTDPATALQGNLEVTTSPYQPIADVTLRLDPVGDLEGLVLHEGNPVPNAQITLVRRGLKIITGSDAEGRYRFRNLALGDYEISAASPSVIGKVKTGVTLEQAFTVTPFDIHFGKLFDVDLFVESADGLPVSQMLVTAENLDYRQVVGNSAYTDENGIARLADLPVGTYRISGSHPTQSAPLSGRFTLTDADPDPAARSVRFNGWGSISGHVRDTTGSPLSQPVHVNFEYRLNGIRDRITITTDGEGYYRAGGMPTGVPIQITAYNQQTQEVANRTVTLDNHGQEHVEDLTFRASTFVTGTVRLSDGTPAVGASVWVTSPYYLLVQADELGEFYLSPILDGETTIYAKAADSERKVAHGVQIEIVDGLPQPINGLELTLSGVAGVSGSVSYHDGSTLRTGSVTLAIPELDETFSTLILGDGTYSFNQIPLGTWELSAHDRKFAKTSETFTVVADGDGATLTQDITFQPSFELTGRLMDTSDFNPVAGGLVELWRPNPNPHLDPELIYAAESDPDGYFRIQHVYPGDYQLVAEDAALTGSYTLAFTMPNQDLDLANLTLRTRAWILGTISDGDNDPYHVGSVSLTQNGRLSTYRIQPDGSFEFNGLEPGPYSLTYSLNNGWTTGATSGLLSAGVNTLPIVTGATHSVSGTAILLRDPPAPPWVRFVYNGISRSVTLNAAGDFVLDGVPDDGDTDLMLSYGAFSRVLPLGTLTGDRDLGTLYLDTTPPSLAFADEGATVSALPFELSFQIEESDAQSEVNPAATRVWVNGSEITPLFHTDQTSIRATLDRLPDAFLIGANELEVETANLAGASVRRSFNLNVDLGGITLTVDVRRNNQPFVGQVSLDRGGWQNTDAEGRVVFSGVSIEAHTLRARGDIYGTRLHYLAGGAVNQNVVLSLHQYGAYTGRLIDDGGQPVSGTRIEIGEEGEHTGPDGTFLFDFLPLGNHQLTAHVNGRHAFLQPRALDRNGESVAVGDMVLEGAGTVVGVVYDNDGTTPIADAEVTLSFAGLPDVFRRQTVSAADGSFTLTDVLARSFELTAYQPTSERRGFAAGTLSDHGQTVNVPILLSPAGDLVGILHDADGNPAVGLTLGMTGNGFNFSAVTADDGGFAFTRVPYGSYTLAAESGDGLQYIQFTYEVDSATADLGVRTMQRDTAPEILAFNVPAAYDLAVTPRVRMTARDDRQIREYRLIYGGVLTQTSRQFVYRATHDSNIGLGIPATTPEGTLTYTLEVEDHRGQVSRVSGTTEVVFGGEGPELTMNQPQNGAAFIEGDSIQVEVSVHDPAGIDRVEAELDGVPQGSNTSYPYGFTITAPGVSQARVMTLSVTAFNVRGLSTTLSRDLVISPISSIGGPAVTLLAPEHDLSLPLALTDGLQLHIAGRAEDEDGLENASVTINGEPVYDTVLSGTSALIETAYTLTEAMRAADDLLVELTVTDLGGNPTTAIARVNNLPLPADAEIFNAANVLTLETWNRDHEGKTIVLAGGAHQIDGEHAFADLILVNGASLGQTATDSNGDNPAGTNLELNGRLVVDYGSRIDLDGMGYPNMAPGHGHSGWRASHAGLGQGTTDTRLIYGSPFRPQQPGSGLGGGALRVAASEVWVLGRISADSHHGNRGLSGSGGSIWLTGEMFGKGHISANGYAGDYASSNAGGGGGGRIALYGAFGGTVTAFGGRGAGAGSVYFWTADPDQSRGYRDRLVFANHPEASGTNTSLIPTLENRRVGEHVFVSSETQSNVTRQVLSFLDPPLLGLDAFLGMRAYRQGAESEAGVVDNQSETKLFSEPEAGFGTFEDGDLLFVDYRVDELEIRDHAHFLMNNFHPGGEISLANATLEAGDQSLDVSAAAFTIHGGGHLIGDFVGLGDLAVTEGYQVRVTGNLDFNGNVTLLGGDLIVNGSVTASALDVASAAVVATPEGVVDAGLHLHADAMTIDGEVRAHDNGNSANGDNAYYGSHGGLGGYQVDYAVHKTFGNLYRPVTNGAGNTTGHRPGGRIRLSFGTLDLNGAVNVNGTYRHGAGGSILLEGNNLSGTGTLNANGSATSIWSAGGGRIGVLVNDINGFSGNATAFGGPTGVASVDYQGGAGTVFYRTDDLPNGRLVLDNNGTITRPLATPLPGLGQRTAETATGGGELLGSDFPALNGLGGLYVVFADGSEVAIAENSETQLQPVSGGSFPVLAQGDTYSGLHILDVLEVRGGAQLQSIDAIRIVQDLIVDGGTLDVPNLALPADFQFTDGAMELYQDPGFTSLELNNFQLTTHFEMQLTELNLNNGASLTNDAVVNADVTRVTDGDLVLQGTLRGDSLIVGPDGVVRTIAGVRDGGFTIDVTDIDIAGAVRAHHNANATNHDNRFRGSHGGFGGFQTDFAVHRTYGNLYQPDTAGSGDGLSDAPGGRIRMQFTNLNLTGTIDANGRLEQAAGGSVLLSGQTLTGDGGISANGAATSIYAGGGGRIALLVENVDGFSGPVTAFGGKNGVASPNYWGGAGTVFYRNSTWPNGRLVLDNNDIETRPGSTLLPGLGNRTAESATGGDVIDGFGYPEFNDLAGLYAVFPDGSEVAIGSHTPTQLLPREGLRFPELAEGEAYSGLHIFDVLEIRGKVNLKSIDAIRVLEDFILGDGSVDVPDFQVPSDTVLSDGSIELFVDPGYTNIELDNFHLTVHFPMDLTNLRLTNGSTLTTDSDIYAAAIDVVEGEVIINGTLAGETLTVAENGVIRTPLGQADAGLGIEVPVMNVAGVIRAHHNPNGWNDGNRYRSSHGGYGGSDTNFDVHTTFGSLYQPNTNGASGRSSDEAGGRIRLSFTTLDLSGEINADGTVQSGAGGSVMLNGQTLTGSGDIRANGAATSIYAGGGGRVAVMVEDLNGYTGAVTAFGGRNTVASPNYQGGAGTVFYRNSTWPNGRLVLDNNGTETRTGSTELPGLGERTADGDTGGGVIAGTDFPAFSGLTGLYVRFGDGSSVAIDTHTATELTPVSGSTFPVLAGGEPYSGLHILDELVVRGNANLKTLDALQVNNTLVVDSGSVDAGELSLPPGFSFTNGALTLFADPGLTELNLDGFHLTVHFPLNLTNLTLSNGSSLTSTVSMQAQTTVINDGELILNGTLSGQSLNLSAAGTIRTPSDTADAGLMLDVTEMEIAGTIQALYNGNSDNPGGRYNTSHGGYGGAPNGLDYSQVDTYGSLYQPQTNGTGQNADLRPGGRVHLRFDSLTHTGAVNVDGSEHYASGGSILLEGNSLSGGGSLSANGSGGYVYTGGGGRIAVLVADQAGFSGTATAFGGLFSVDHPLYNAGAGTVFYRDSARWPNGRLVVNNNGTPSPTGSTELPGLGERTAVGDTGGDVIAGSNFPTFSSLTGLHLLFADESTVPIASHGSDALSAPAGNPFPALVEGDTYSGVHILDVLEISGGANLRTIDGVRVLQEFVMGDGTIDTPDLDVPVDGNLQNGSIELFEDPGYTRLELDNFHLIIHYPVDVSRISLINGATLVTDSDVTAAEVSVLSGSITMNGTLTTDDLNVSGQGIIQTPAGTDDARLIINAPQMQIAGSILAHDNGQSFNPENIWQAGHGGRGGNRPLEDSPPYGNMYRPATNGVGTDAGGAIRLNFTSLNLTGSINANGRNGQSSGGSVLLEGETLTGSGTISADGGNDYWNGAGGGRIALWVNDQAEFAGAVHAHGGQTTINTQNYNGGAGTVYRRSDIWPNGYLTVDNNDLASRYTTTELVALGQREVAVATGGGQTLDGDNFPLLNGLAGMWAVFDDGEVLIGDHGEHQLTAAEPDLPFPDLNPGDRYHGLHLFDVLEVRGNAHLKTDDHIRVLQTVILAGGSIDAAGLELPAEAPFTEGSIELFTDPGLGQLTLNSFNLVSHFPWNLDSLHLSGDSTLEPKASITVSETLTVDAGSSIIARDRGLAENPGNVYRSGHGGYGGNFDLSAAVTFGNLYEPTTSGRSHNNTPDAGGAMELRFDTLVLNGRLDADGSGRGAGGAILLRGGTLTGGGSISADGGKTYWETGGGGRIAIHVEELTAFEGQVSALGGRADANRQYSNAGAGTVFYRNSTWPNGRLVIDNNGLDTRPGTTELPGLGEVIALEPTGDGPIYGENFPAFSGLSNLYLVFEDGSEIAIGDHTENELFAASGSFPFVDEGQSYRGLHIFDVLEIRGNAQLKTVDTIRVLDEFIFESGSVEAAALEVPVGSELANGSMTLYTDPGLSNLTLDNFQLVARVPIATTNLQLRNGATLELNAPLSADTITVDHGCTILARDGGSAENSGNRFRASHGGYGGNFDFEGVETLGNLYTPTTHGRSHNTTVGAGGALQLSFNTLTLNGDLDAAGTGQGAGGSIYLQGDTLDGGGNINANGGQTYWETGGGGRVAIHVEDLNAFEGRVTAWGGRADANRQYSHAGAGTVFYRNSTWPNGRLIVDNNGLDTRPGSTKLPGLGEVIPAEPTGGAVIHGENFPPFGALGGLYLVFEDGSEVAVGNHGETELFPASGSFPLVDEGQGFRGLHILDVLEIRGNGQLKTADSIRVLQQFIFESGSIEAAGLELPADSELTNGAMTLYTDPGLDRLILDNFQLDLRFPVDLADLELRNGATLELHAPMNAGTITVGAGTTIFSRDRGQADNTGNRFRSSHGGYGGNFDYDTATTLGNLYTPTTAGRSFNTTADAGGAIELTFDTLTLDGTLDVSGSSQGSGGSVLLRGNQLTGAGNISADGGNTYWEAGGGGRIALHVEDLDGYSGAVSAYGGHADVNRAYSNAGAGTVFYRNSTWPNGRLVVDNRGIESRAGSTFLPGVGEVVPAEPTGGSVIDGENFPEFGGLNGLFLIFTDGSEVRVGDHTTDQIYPAEGTFPLMGEGDSFQGLHILDVLEVRGGAQLKTDDALRVLDYFVFESGSVDAAWLDVPADSTFTNGSFTLYADPGLDHLILDNYQMNLQVSLNPVSLELRNNATLELDVPLQADTMTVDAGCRIFSRDRGRADNSDNRYRSSHGGYGGNYEYDTASTLGNLYQPETHGRSHNTTPDAGGALDLRFTTLTLNGDLDVNGSSQGAGGSIYLRGDVLSGSGNISADGGHSYWEAGGGGRIALHVEDLDAYEGAVTAYGGHSDVNREYSNAGAGTVFYRNSTWPNGRLVVDNRGVPTRAGSTTLPGFGSLFLEVPPENGTLEGNFAEFNALAGLRVRWLSGSTQVIANTTDQLILAENPVVDEGESLQGYHLLDVIEVRGGANLRTVDGFVYTQDMIVEDGAVLDATFVEEFGTEPSKRVIQTPPAKAFQAPVDIPTQGDLILREGETRHLKKRARFGAIVIPPKARLIADDTLTAQTISVNGGRLVVHAVPEYHEATLRVGELTIQAGSVQVASLRADWVSVAQAGVLTGNPTGSDDALLFLDAGELVLAGRVGRGNGETRLIGQSRLEYLSADGATFAGTLRAPGGRLVDAVFRGDHVVFAEPVSLEGTHLQTRRLEAPSLRLNQASSLTSLSAGSDVLLSIDVAGELNIGGESSIRLDGVARRPGNGAHGGLPFGFHVRAQPADLYGSPVYPTLPGNGSAGGGVLHLGAARLHLDGRISARGVNRSSGGSVLLRVGQFSGNGTVDVAGGVADQRFESRRVYAGGGRVAVHARDSAHFTGRIVTGNRVETQGSLVFVEPGTEFVIAATEYRGGRLTGTPPAPRRTIGLQQMTQQGERGLAIQTRLRAADVAGMWLRLNGKPVRILQAADGDSDTLYLQLAEPPDPGDQPASLELRTAGGAR</sequence>
<dbReference type="PANTHER" id="PTHR31513:SF2">
    <property type="entry name" value="MRAZ"/>
    <property type="match status" value="1"/>
</dbReference>
<dbReference type="GO" id="GO:0004180">
    <property type="term" value="F:carboxypeptidase activity"/>
    <property type="evidence" value="ECO:0007669"/>
    <property type="project" value="UniProtKB-KW"/>
</dbReference>
<evidence type="ECO:0000313" key="3">
    <source>
        <dbReference type="Proteomes" id="UP000664417"/>
    </source>
</evidence>
<dbReference type="Gene3D" id="2.160.20.10">
    <property type="entry name" value="Single-stranded right-handed beta-helix, Pectin lyase-like"/>
    <property type="match status" value="1"/>
</dbReference>
<comment type="caution">
    <text evidence="2">The sequence shown here is derived from an EMBL/GenBank/DDBJ whole genome shotgun (WGS) entry which is preliminary data.</text>
</comment>
<feature type="region of interest" description="Disordered" evidence="1">
    <location>
        <begin position="4556"/>
        <end position="4578"/>
    </location>
</feature>
<dbReference type="InterPro" id="IPR008969">
    <property type="entry name" value="CarboxyPept-like_regulatory"/>
</dbReference>
<keyword evidence="2" id="KW-0645">Protease</keyword>
<evidence type="ECO:0000256" key="1">
    <source>
        <dbReference type="SAM" id="MobiDB-lite"/>
    </source>
</evidence>
<protein>
    <submittedName>
        <fullName evidence="2">Carboxypeptidase regulatory-like domain-containing protein</fullName>
    </submittedName>
</protein>
<reference evidence="2" key="1">
    <citation type="submission" date="2021-03" db="EMBL/GenBank/DDBJ databases">
        <authorList>
            <person name="Wang G."/>
        </authorList>
    </citation>
    <scope>NUCLEOTIDE SEQUENCE</scope>
    <source>
        <strain evidence="2">KCTC 12899</strain>
    </source>
</reference>
<organism evidence="2 3">
    <name type="scientific">Acanthopleuribacter pedis</name>
    <dbReference type="NCBI Taxonomy" id="442870"/>
    <lineage>
        <taxon>Bacteria</taxon>
        <taxon>Pseudomonadati</taxon>
        <taxon>Acidobacteriota</taxon>
        <taxon>Holophagae</taxon>
        <taxon>Acanthopleuribacterales</taxon>
        <taxon>Acanthopleuribacteraceae</taxon>
        <taxon>Acanthopleuribacter</taxon>
    </lineage>
</organism>
<dbReference type="InterPro" id="IPR012334">
    <property type="entry name" value="Pectin_lyas_fold"/>
</dbReference>
<evidence type="ECO:0000313" key="2">
    <source>
        <dbReference type="EMBL" id="MBO1319485.1"/>
    </source>
</evidence>
<dbReference type="Pfam" id="PF17957">
    <property type="entry name" value="Big_7"/>
    <property type="match status" value="1"/>
</dbReference>
<dbReference type="SUPFAM" id="SSF49464">
    <property type="entry name" value="Carboxypeptidase regulatory domain-like"/>
    <property type="match status" value="5"/>
</dbReference>
<dbReference type="EMBL" id="JAFREP010000011">
    <property type="protein sequence ID" value="MBO1319485.1"/>
    <property type="molecule type" value="Genomic_DNA"/>
</dbReference>
<dbReference type="SUPFAM" id="SSF49452">
    <property type="entry name" value="Starch-binding domain-like"/>
    <property type="match status" value="3"/>
</dbReference>
<accession>A0A8J7Q5I8</accession>